<dbReference type="EMBL" id="DUIH01000013">
    <property type="protein sequence ID" value="HIH69835.1"/>
    <property type="molecule type" value="Genomic_DNA"/>
</dbReference>
<dbReference type="InterPro" id="IPR023539">
    <property type="entry name" value="RNase_P_comp-3_arc"/>
</dbReference>
<evidence type="ECO:0000256" key="1">
    <source>
        <dbReference type="ARBA" id="ARBA00022490"/>
    </source>
</evidence>
<dbReference type="InterPro" id="IPR002738">
    <property type="entry name" value="RNase_P_p30"/>
</dbReference>
<dbReference type="SUPFAM" id="SSF89550">
    <property type="entry name" value="PHP domain-like"/>
    <property type="match status" value="1"/>
</dbReference>
<organism evidence="7 8">
    <name type="scientific">Methermicoccus shengliensis</name>
    <dbReference type="NCBI Taxonomy" id="660064"/>
    <lineage>
        <taxon>Archaea</taxon>
        <taxon>Methanobacteriati</taxon>
        <taxon>Methanobacteriota</taxon>
        <taxon>Stenosarchaea group</taxon>
        <taxon>Methanomicrobia</taxon>
        <taxon>Methanosarcinales</taxon>
        <taxon>Methermicoccaceae</taxon>
        <taxon>Methermicoccus</taxon>
    </lineage>
</organism>
<comment type="catalytic activity">
    <reaction evidence="6">
        <text>Endonucleolytic cleavage of RNA, removing 5'-extranucleotides from tRNA precursor.</text>
        <dbReference type="EC" id="3.1.26.5"/>
    </reaction>
</comment>
<keyword evidence="3 6" id="KW-0540">Nuclease</keyword>
<dbReference type="RefSeq" id="WP_042685188.1">
    <property type="nucleotide sequence ID" value="NZ_DUIH01000013.1"/>
</dbReference>
<dbReference type="HAMAP" id="MF_00756">
    <property type="entry name" value="RNase_P_3"/>
    <property type="match status" value="1"/>
</dbReference>
<dbReference type="InterPro" id="IPR016195">
    <property type="entry name" value="Pol/histidinol_Pase-like"/>
</dbReference>
<protein>
    <recommendedName>
        <fullName evidence="6">Ribonuclease P protein component 3</fullName>
        <shortName evidence="6">RNase P component 3</shortName>
        <ecNumber evidence="6">3.1.26.5</ecNumber>
    </recommendedName>
    <alternativeName>
        <fullName evidence="6">Rpp30</fullName>
    </alternativeName>
</protein>
<accession>A0A832RTC3</accession>
<dbReference type="GO" id="GO:0004526">
    <property type="term" value="F:ribonuclease P activity"/>
    <property type="evidence" value="ECO:0007669"/>
    <property type="project" value="UniProtKB-UniRule"/>
</dbReference>
<comment type="similarity">
    <text evidence="6">Belongs to the eukaryotic/archaeal RNase P protein component 3 family.</text>
</comment>
<dbReference type="GO" id="GO:0005737">
    <property type="term" value="C:cytoplasm"/>
    <property type="evidence" value="ECO:0007669"/>
    <property type="project" value="UniProtKB-SubCell"/>
</dbReference>
<evidence type="ECO:0000256" key="6">
    <source>
        <dbReference type="HAMAP-Rule" id="MF_00756"/>
    </source>
</evidence>
<keyword evidence="4 6" id="KW-0255">Endonuclease</keyword>
<dbReference type="GO" id="GO:0030677">
    <property type="term" value="C:ribonuclease P complex"/>
    <property type="evidence" value="ECO:0007669"/>
    <property type="project" value="UniProtKB-UniRule"/>
</dbReference>
<dbReference type="Pfam" id="PF01876">
    <property type="entry name" value="RNase_P_p30"/>
    <property type="match status" value="1"/>
</dbReference>
<evidence type="ECO:0000313" key="8">
    <source>
        <dbReference type="Proteomes" id="UP000600363"/>
    </source>
</evidence>
<dbReference type="GO" id="GO:0001682">
    <property type="term" value="P:tRNA 5'-leader removal"/>
    <property type="evidence" value="ECO:0007669"/>
    <property type="project" value="UniProtKB-UniRule"/>
</dbReference>
<sequence length="227" mass="25345">MDRAGFVELCLQPRLEGVEKDIERARTLIDMALEMGHAAVGVLAPPAHVRSLRQLSDERVAVGAIIDVNSVPQLRDELSRTKGAEIVVVRGKNEKLTRVALESRRVDVVLSPYATDRLNHVHAKIARDNRTAIALSLRECIMQRGGARSRVLAGYRECIKLWRKLSFPLVLTAEPTDVLSLRCKKEVEAISGLFGLEGKEFECVLREGMEVMRRARSELPEGIEVLD</sequence>
<dbReference type="Gene3D" id="3.20.20.140">
    <property type="entry name" value="Metal-dependent hydrolases"/>
    <property type="match status" value="1"/>
</dbReference>
<keyword evidence="2 6" id="KW-0819">tRNA processing</keyword>
<gene>
    <name evidence="6" type="primary">rnp3</name>
    <name evidence="7" type="ORF">HA299_04350</name>
</gene>
<comment type="subunit">
    <text evidence="6">Consists of a catalytic RNA component and at least 4-5 protein subunits.</text>
</comment>
<dbReference type="EC" id="3.1.26.5" evidence="6"/>
<keyword evidence="5 6" id="KW-0378">Hydrolase</keyword>
<comment type="function">
    <text evidence="6">Part of ribonuclease P, a protein complex that generates mature tRNA molecules by cleaving their 5'-ends.</text>
</comment>
<reference evidence="7" key="1">
    <citation type="journal article" date="2020" name="bioRxiv">
        <title>A rank-normalized archaeal taxonomy based on genome phylogeny resolves widespread incomplete and uneven classifications.</title>
        <authorList>
            <person name="Rinke C."/>
            <person name="Chuvochina M."/>
            <person name="Mussig A.J."/>
            <person name="Chaumeil P.-A."/>
            <person name="Waite D.W."/>
            <person name="Whitman W.B."/>
            <person name="Parks D.H."/>
            <person name="Hugenholtz P."/>
        </authorList>
    </citation>
    <scope>NUCLEOTIDE SEQUENCE</scope>
    <source>
        <strain evidence="7">UBA12518</strain>
    </source>
</reference>
<keyword evidence="1 6" id="KW-0963">Cytoplasm</keyword>
<evidence type="ECO:0000256" key="4">
    <source>
        <dbReference type="ARBA" id="ARBA00022759"/>
    </source>
</evidence>
<evidence type="ECO:0000256" key="3">
    <source>
        <dbReference type="ARBA" id="ARBA00022722"/>
    </source>
</evidence>
<evidence type="ECO:0000313" key="7">
    <source>
        <dbReference type="EMBL" id="HIH69835.1"/>
    </source>
</evidence>
<proteinExistence type="inferred from homology"/>
<name>A0A832RTC3_9EURY</name>
<comment type="subcellular location">
    <subcellularLocation>
        <location evidence="6">Cytoplasm</location>
    </subcellularLocation>
</comment>
<dbReference type="AlphaFoldDB" id="A0A832RTC3"/>
<dbReference type="Proteomes" id="UP000600363">
    <property type="component" value="Unassembled WGS sequence"/>
</dbReference>
<evidence type="ECO:0000256" key="5">
    <source>
        <dbReference type="ARBA" id="ARBA00022801"/>
    </source>
</evidence>
<evidence type="ECO:0000256" key="2">
    <source>
        <dbReference type="ARBA" id="ARBA00022694"/>
    </source>
</evidence>
<comment type="caution">
    <text evidence="7">The sequence shown here is derived from an EMBL/GenBank/DDBJ whole genome shotgun (WGS) entry which is preliminary data.</text>
</comment>